<evidence type="ECO:0000313" key="2">
    <source>
        <dbReference type="EMBL" id="KAI1896092.1"/>
    </source>
</evidence>
<keyword evidence="3" id="KW-1185">Reference proteome</keyword>
<protein>
    <submittedName>
        <fullName evidence="2">Uncharacterized protein</fullName>
    </submittedName>
</protein>
<accession>A0A8T3DI44</accession>
<evidence type="ECO:0000313" key="3">
    <source>
        <dbReference type="Proteomes" id="UP000829720"/>
    </source>
</evidence>
<dbReference type="EMBL" id="JAERUA010000008">
    <property type="protein sequence ID" value="KAI1896092.1"/>
    <property type="molecule type" value="Genomic_DNA"/>
</dbReference>
<comment type="caution">
    <text evidence="2">The sequence shown here is derived from an EMBL/GenBank/DDBJ whole genome shotgun (WGS) entry which is preliminary data.</text>
</comment>
<dbReference type="AlphaFoldDB" id="A0A8T3DI44"/>
<proteinExistence type="predicted"/>
<sequence length="109" mass="11649">MKALHDNESSFGESSTYDPPPAPPPYLSPAGTIMERGNPFHVDIPALRDDESSFGESSTYEPPPAQTSPDSAVVPQINWDALQGPPPAPPAKGTSKQKSPTKSVLLLYF</sequence>
<evidence type="ECO:0000256" key="1">
    <source>
        <dbReference type="SAM" id="MobiDB-lite"/>
    </source>
</evidence>
<feature type="compositionally biased region" description="Pro residues" evidence="1">
    <location>
        <begin position="18"/>
        <end position="27"/>
    </location>
</feature>
<organism evidence="2 3">
    <name type="scientific">Albula goreensis</name>
    <dbReference type="NCBI Taxonomy" id="1534307"/>
    <lineage>
        <taxon>Eukaryota</taxon>
        <taxon>Metazoa</taxon>
        <taxon>Chordata</taxon>
        <taxon>Craniata</taxon>
        <taxon>Vertebrata</taxon>
        <taxon>Euteleostomi</taxon>
        <taxon>Actinopterygii</taxon>
        <taxon>Neopterygii</taxon>
        <taxon>Teleostei</taxon>
        <taxon>Albuliformes</taxon>
        <taxon>Albulidae</taxon>
        <taxon>Albula</taxon>
    </lineage>
</organism>
<feature type="region of interest" description="Disordered" evidence="1">
    <location>
        <begin position="1"/>
        <end position="103"/>
    </location>
</feature>
<name>A0A8T3DI44_9TELE</name>
<gene>
    <name evidence="2" type="ORF">AGOR_G00091250</name>
</gene>
<reference evidence="2" key="1">
    <citation type="submission" date="2021-01" db="EMBL/GenBank/DDBJ databases">
        <authorList>
            <person name="Zahm M."/>
            <person name="Roques C."/>
            <person name="Cabau C."/>
            <person name="Klopp C."/>
            <person name="Donnadieu C."/>
            <person name="Jouanno E."/>
            <person name="Lampietro C."/>
            <person name="Louis A."/>
            <person name="Herpin A."/>
            <person name="Echchiki A."/>
            <person name="Berthelot C."/>
            <person name="Parey E."/>
            <person name="Roest-Crollius H."/>
            <person name="Braasch I."/>
            <person name="Postlethwait J."/>
            <person name="Bobe J."/>
            <person name="Montfort J."/>
            <person name="Bouchez O."/>
            <person name="Begum T."/>
            <person name="Mejri S."/>
            <person name="Adams A."/>
            <person name="Chen W.-J."/>
            <person name="Guiguen Y."/>
        </authorList>
    </citation>
    <scope>NUCLEOTIDE SEQUENCE</scope>
    <source>
        <tissue evidence="2">Blood</tissue>
    </source>
</reference>
<dbReference type="Proteomes" id="UP000829720">
    <property type="component" value="Unassembled WGS sequence"/>
</dbReference>